<comment type="caution">
    <text evidence="1">The sequence shown here is derived from an EMBL/GenBank/DDBJ whole genome shotgun (WGS) entry which is preliminary data.</text>
</comment>
<accession>A0ABP7EN94</accession>
<dbReference type="EMBL" id="BAAAZP010000270">
    <property type="protein sequence ID" value="GAA3721554.1"/>
    <property type="molecule type" value="Genomic_DNA"/>
</dbReference>
<protein>
    <recommendedName>
        <fullName evidence="3">Transposase</fullName>
    </recommendedName>
</protein>
<proteinExistence type="predicted"/>
<sequence length="112" mass="13451">MGDGDATKCQEEHHWYPWHGLERASPCFSLDLIPADSSWINRVEHWFGYLADQLVRRGVHEGVQTLEDDLRTWKDRWNADPKPFVWTRWPRKKSVEIWTMSRTMPEPDFVQR</sequence>
<evidence type="ECO:0008006" key="3">
    <source>
        <dbReference type="Google" id="ProtNLM"/>
    </source>
</evidence>
<keyword evidence="2" id="KW-1185">Reference proteome</keyword>
<gene>
    <name evidence="1" type="ORF">GCM10022224_103840</name>
</gene>
<reference evidence="2" key="1">
    <citation type="journal article" date="2019" name="Int. J. Syst. Evol. Microbiol.">
        <title>The Global Catalogue of Microorganisms (GCM) 10K type strain sequencing project: providing services to taxonomists for standard genome sequencing and annotation.</title>
        <authorList>
            <consortium name="The Broad Institute Genomics Platform"/>
            <consortium name="The Broad Institute Genome Sequencing Center for Infectious Disease"/>
            <person name="Wu L."/>
            <person name="Ma J."/>
        </authorList>
    </citation>
    <scope>NUCLEOTIDE SEQUENCE [LARGE SCALE GENOMIC DNA]</scope>
    <source>
        <strain evidence="2">JCM 16904</strain>
    </source>
</reference>
<name>A0ABP7EN94_9ACTN</name>
<evidence type="ECO:0000313" key="2">
    <source>
        <dbReference type="Proteomes" id="UP001500902"/>
    </source>
</evidence>
<dbReference type="Proteomes" id="UP001500902">
    <property type="component" value="Unassembled WGS sequence"/>
</dbReference>
<evidence type="ECO:0000313" key="1">
    <source>
        <dbReference type="EMBL" id="GAA3721554.1"/>
    </source>
</evidence>
<organism evidence="1 2">
    <name type="scientific">Nonomuraea antimicrobica</name>
    <dbReference type="NCBI Taxonomy" id="561173"/>
    <lineage>
        <taxon>Bacteria</taxon>
        <taxon>Bacillati</taxon>
        <taxon>Actinomycetota</taxon>
        <taxon>Actinomycetes</taxon>
        <taxon>Streptosporangiales</taxon>
        <taxon>Streptosporangiaceae</taxon>
        <taxon>Nonomuraea</taxon>
    </lineage>
</organism>